<dbReference type="PhylomeDB" id="K4BGH8"/>
<evidence type="ECO:0000256" key="2">
    <source>
        <dbReference type="ARBA" id="ARBA00008072"/>
    </source>
</evidence>
<evidence type="ECO:0000256" key="4">
    <source>
        <dbReference type="ARBA" id="ARBA00022490"/>
    </source>
</evidence>
<dbReference type="Proteomes" id="UP000004994">
    <property type="component" value="Chromosome 3"/>
</dbReference>
<evidence type="ECO:0000313" key="10">
    <source>
        <dbReference type="EnsemblPlants" id="Solyc03g051720.1.1"/>
    </source>
</evidence>
<reference evidence="10" key="2">
    <citation type="submission" date="2015-06" db="UniProtKB">
        <authorList>
            <consortium name="EnsemblPlants"/>
        </authorList>
    </citation>
    <scope>IDENTIFICATION</scope>
    <source>
        <strain evidence="10">cv. Heinz 1706</strain>
    </source>
</reference>
<evidence type="ECO:0000256" key="3">
    <source>
        <dbReference type="ARBA" id="ARBA00013190"/>
    </source>
</evidence>
<name>K4BGH8_SOLLC</name>
<dbReference type="GO" id="GO:0046872">
    <property type="term" value="F:metal ion binding"/>
    <property type="evidence" value="ECO:0007669"/>
    <property type="project" value="UniProtKB-KW"/>
</dbReference>
<dbReference type="InParanoid" id="K4BGH8"/>
<sequence>MTDCKFDMSVKCNGHIVGGEWLFLLVYTPQGSCVQDTPLNFLNERTLKGTFFGNYTPCLDISSVFEKYMNKELELEKFITHALPILLNRQGFLN</sequence>
<evidence type="ECO:0000256" key="7">
    <source>
        <dbReference type="ARBA" id="ARBA00023027"/>
    </source>
</evidence>
<dbReference type="eggNOG" id="KOG0022">
    <property type="taxonomic scope" value="Eukaryota"/>
</dbReference>
<evidence type="ECO:0000256" key="5">
    <source>
        <dbReference type="ARBA" id="ARBA00022723"/>
    </source>
</evidence>
<evidence type="ECO:0000256" key="1">
    <source>
        <dbReference type="ARBA" id="ARBA00004496"/>
    </source>
</evidence>
<protein>
    <recommendedName>
        <fullName evidence="3">alcohol dehydrogenase</fullName>
        <ecNumber evidence="3">1.1.1.1</ecNumber>
    </recommendedName>
</protein>
<dbReference type="Gene3D" id="3.90.180.10">
    <property type="entry name" value="Medium-chain alcohol dehydrogenases, catalytic domain"/>
    <property type="match status" value="1"/>
</dbReference>
<keyword evidence="11" id="KW-1185">Reference proteome</keyword>
<dbReference type="PaxDb" id="4081-Solyc03g051720.1.1"/>
<keyword evidence="6" id="KW-0862">Zinc</keyword>
<keyword evidence="5" id="KW-0479">Metal-binding</keyword>
<dbReference type="GO" id="GO:0004022">
    <property type="term" value="F:alcohol dehydrogenase (NAD+) activity"/>
    <property type="evidence" value="ECO:0007669"/>
    <property type="project" value="UniProtKB-EC"/>
</dbReference>
<dbReference type="EC" id="1.1.1.1" evidence="3"/>
<reference evidence="10" key="1">
    <citation type="journal article" date="2012" name="Nature">
        <title>The tomato genome sequence provides insights into fleshy fruit evolution.</title>
        <authorList>
            <consortium name="Tomato Genome Consortium"/>
        </authorList>
    </citation>
    <scope>NUCLEOTIDE SEQUENCE [LARGE SCALE GENOMIC DNA]</scope>
    <source>
        <strain evidence="10">cv. Heinz 1706</strain>
    </source>
</reference>
<keyword evidence="4" id="KW-0963">Cytoplasm</keyword>
<accession>K4BGH8</accession>
<comment type="catalytic activity">
    <reaction evidence="9">
        <text>a primary alcohol + NAD(+) = an aldehyde + NADH + H(+)</text>
        <dbReference type="Rhea" id="RHEA:10736"/>
        <dbReference type="ChEBI" id="CHEBI:15378"/>
        <dbReference type="ChEBI" id="CHEBI:15734"/>
        <dbReference type="ChEBI" id="CHEBI:17478"/>
        <dbReference type="ChEBI" id="CHEBI:57540"/>
        <dbReference type="ChEBI" id="CHEBI:57945"/>
        <dbReference type="EC" id="1.1.1.1"/>
    </reaction>
</comment>
<evidence type="ECO:0000313" key="11">
    <source>
        <dbReference type="Proteomes" id="UP000004994"/>
    </source>
</evidence>
<dbReference type="HOGENOM" id="CLU_2268805_0_0_1"/>
<comment type="similarity">
    <text evidence="2">Belongs to the zinc-containing alcohol dehydrogenase family.</text>
</comment>
<comment type="subcellular location">
    <subcellularLocation>
        <location evidence="1">Cytoplasm</location>
    </subcellularLocation>
</comment>
<dbReference type="PANTHER" id="PTHR43880:SF40">
    <property type="entry name" value="ALCOHOL DEHYDROGENASE 2"/>
    <property type="match status" value="1"/>
</dbReference>
<dbReference type="AlphaFoldDB" id="K4BGH8"/>
<evidence type="ECO:0000256" key="8">
    <source>
        <dbReference type="ARBA" id="ARBA00049164"/>
    </source>
</evidence>
<comment type="catalytic activity">
    <reaction evidence="8">
        <text>a secondary alcohol + NAD(+) = a ketone + NADH + H(+)</text>
        <dbReference type="Rhea" id="RHEA:10740"/>
        <dbReference type="ChEBI" id="CHEBI:15378"/>
        <dbReference type="ChEBI" id="CHEBI:17087"/>
        <dbReference type="ChEBI" id="CHEBI:35681"/>
        <dbReference type="ChEBI" id="CHEBI:57540"/>
        <dbReference type="ChEBI" id="CHEBI:57945"/>
        <dbReference type="EC" id="1.1.1.1"/>
    </reaction>
</comment>
<dbReference type="GO" id="GO:0005737">
    <property type="term" value="C:cytoplasm"/>
    <property type="evidence" value="ECO:0007669"/>
    <property type="project" value="UniProtKB-SubCell"/>
</dbReference>
<dbReference type="Gramene" id="Solyc03g051720.1.1">
    <property type="protein sequence ID" value="Solyc03g051720.1.1"/>
    <property type="gene ID" value="Solyc03g051720.1"/>
</dbReference>
<dbReference type="Gene3D" id="3.40.50.720">
    <property type="entry name" value="NAD(P)-binding Rossmann-like Domain"/>
    <property type="match status" value="1"/>
</dbReference>
<dbReference type="STRING" id="4081.K4BGH8"/>
<proteinExistence type="inferred from homology"/>
<organism evidence="10">
    <name type="scientific">Solanum lycopersicum</name>
    <name type="common">Tomato</name>
    <name type="synonym">Lycopersicon esculentum</name>
    <dbReference type="NCBI Taxonomy" id="4081"/>
    <lineage>
        <taxon>Eukaryota</taxon>
        <taxon>Viridiplantae</taxon>
        <taxon>Streptophyta</taxon>
        <taxon>Embryophyta</taxon>
        <taxon>Tracheophyta</taxon>
        <taxon>Spermatophyta</taxon>
        <taxon>Magnoliopsida</taxon>
        <taxon>eudicotyledons</taxon>
        <taxon>Gunneridae</taxon>
        <taxon>Pentapetalae</taxon>
        <taxon>asterids</taxon>
        <taxon>lamiids</taxon>
        <taxon>Solanales</taxon>
        <taxon>Solanaceae</taxon>
        <taxon>Solanoideae</taxon>
        <taxon>Solaneae</taxon>
        <taxon>Solanum</taxon>
        <taxon>Solanum subgen. Lycopersicon</taxon>
    </lineage>
</organism>
<keyword evidence="7" id="KW-0520">NAD</keyword>
<dbReference type="EnsemblPlants" id="Solyc03g051720.1.1">
    <property type="protein sequence ID" value="Solyc03g051720.1.1"/>
    <property type="gene ID" value="Solyc03g051720.1"/>
</dbReference>
<dbReference type="PANTHER" id="PTHR43880">
    <property type="entry name" value="ALCOHOL DEHYDROGENASE"/>
    <property type="match status" value="1"/>
</dbReference>
<evidence type="ECO:0000256" key="9">
    <source>
        <dbReference type="ARBA" id="ARBA00049243"/>
    </source>
</evidence>
<evidence type="ECO:0000256" key="6">
    <source>
        <dbReference type="ARBA" id="ARBA00022833"/>
    </source>
</evidence>